<feature type="chain" id="PRO_5047537555" evidence="1">
    <location>
        <begin position="21"/>
        <end position="423"/>
    </location>
</feature>
<dbReference type="Gene3D" id="1.20.144.10">
    <property type="entry name" value="Phosphatidic acid phosphatase type 2/haloperoxidase"/>
    <property type="match status" value="1"/>
</dbReference>
<dbReference type="CDD" id="cd03397">
    <property type="entry name" value="PAP2_acid_phosphatase"/>
    <property type="match status" value="1"/>
</dbReference>
<comment type="caution">
    <text evidence="3">The sequence shown here is derived from an EMBL/GenBank/DDBJ whole genome shotgun (WGS) entry which is preliminary data.</text>
</comment>
<dbReference type="InterPro" id="IPR000326">
    <property type="entry name" value="PAP2/HPO"/>
</dbReference>
<evidence type="ECO:0000313" key="4">
    <source>
        <dbReference type="Proteomes" id="UP001565243"/>
    </source>
</evidence>
<name>A0ABV4EB34_9GAMM</name>
<dbReference type="Pfam" id="PF01569">
    <property type="entry name" value="PAP2"/>
    <property type="match status" value="1"/>
</dbReference>
<dbReference type="InterPro" id="IPR001011">
    <property type="entry name" value="Acid_Pase_classA_bac"/>
</dbReference>
<dbReference type="Proteomes" id="UP001565243">
    <property type="component" value="Unassembled WGS sequence"/>
</dbReference>
<accession>A0ABV4EB34</accession>
<evidence type="ECO:0000313" key="3">
    <source>
        <dbReference type="EMBL" id="MEY8772140.1"/>
    </source>
</evidence>
<keyword evidence="4" id="KW-1185">Reference proteome</keyword>
<feature type="domain" description="Phosphatidic acid phosphatase type 2/haloperoxidase" evidence="2">
    <location>
        <begin position="175"/>
        <end position="294"/>
    </location>
</feature>
<dbReference type="SUPFAM" id="SSF48317">
    <property type="entry name" value="Acid phosphatase/Vanadium-dependent haloperoxidase"/>
    <property type="match status" value="1"/>
</dbReference>
<dbReference type="SMART" id="SM00014">
    <property type="entry name" value="acidPPc"/>
    <property type="match status" value="1"/>
</dbReference>
<keyword evidence="1" id="KW-0732">Signal</keyword>
<reference evidence="3 4" key="1">
    <citation type="submission" date="2024-07" db="EMBL/GenBank/DDBJ databases">
        <authorList>
            <person name="Hebao G."/>
        </authorList>
    </citation>
    <scope>NUCLEOTIDE SEQUENCE [LARGE SCALE GENOMIC DNA]</scope>
    <source>
        <strain evidence="3 4">ACCC 02193</strain>
    </source>
</reference>
<protein>
    <submittedName>
        <fullName evidence="3">Phosphatase PAP2 family protein</fullName>
    </submittedName>
</protein>
<feature type="signal peptide" evidence="1">
    <location>
        <begin position="1"/>
        <end position="20"/>
    </location>
</feature>
<evidence type="ECO:0000256" key="1">
    <source>
        <dbReference type="SAM" id="SignalP"/>
    </source>
</evidence>
<dbReference type="RefSeq" id="WP_369896254.1">
    <property type="nucleotide sequence ID" value="NZ_JBGFFX010000011.1"/>
</dbReference>
<evidence type="ECO:0000259" key="2">
    <source>
        <dbReference type="SMART" id="SM00014"/>
    </source>
</evidence>
<proteinExistence type="predicted"/>
<organism evidence="3 4">
    <name type="scientific">Erwinia aeris</name>
    <dbReference type="NCBI Taxonomy" id="3239803"/>
    <lineage>
        <taxon>Bacteria</taxon>
        <taxon>Pseudomonadati</taxon>
        <taxon>Pseudomonadota</taxon>
        <taxon>Gammaproteobacteria</taxon>
        <taxon>Enterobacterales</taxon>
        <taxon>Erwiniaceae</taxon>
        <taxon>Erwinia</taxon>
    </lineage>
</organism>
<dbReference type="EMBL" id="JBGFFX010000011">
    <property type="protein sequence ID" value="MEY8772140.1"/>
    <property type="molecule type" value="Genomic_DNA"/>
</dbReference>
<gene>
    <name evidence="3" type="ORF">AB6T85_17185</name>
</gene>
<dbReference type="InterPro" id="IPR036938">
    <property type="entry name" value="PAP2/HPO_sf"/>
</dbReference>
<sequence>MRFRYSLLASALLLAQAAQAKTTPVDFDSIQRIVETTTPASSDARFAAFDAQIQQDLIGALQGDAAKLTRAQLEKTAQSDKLADRGWLKASGYDFAKKANQQAGIALLSAFTTLPKSELDASMQRVAQVNLDATDGQRRQAIIDAEGQNHLFFLADALGPKLGQAFLNAYTKGEMGKAAALIKASEVSTGAAKAHFNYPRPFLMPGNTIHAVPDTAVVKDNQPYQANEGSFPSGHTNTAWTDALLLGEMVPERFVPLMDRAARYGYSRMVLGVHYPIDLIGSRMVAQRNVAHYLNDAKYRPLFAEAKQQLRDALEKECGTSLAECARPSGAADPYAAPQMQQFARFAMTWDLPQEKVKQEAVVVPEGAEVLLETALPQLSAQQRRQRMVATAIAAGYPLSGTTPEQNFWQRLDLSAAADMHKG</sequence>